<keyword evidence="2 5" id="KW-0238">DNA-binding</keyword>
<evidence type="ECO:0000256" key="3">
    <source>
        <dbReference type="ARBA" id="ARBA00023155"/>
    </source>
</evidence>
<dbReference type="EMBL" id="BPQB01000003">
    <property type="protein sequence ID" value="GJE85824.1"/>
    <property type="molecule type" value="Genomic_DNA"/>
</dbReference>
<dbReference type="InterPro" id="IPR050453">
    <property type="entry name" value="LIM_Homeobox_TF"/>
</dbReference>
<dbReference type="PANTHER" id="PTHR24208:SF166">
    <property type="entry name" value="LIM HOMEOBOX TRANSCRIPTION FACTOR 1 ALPHA, ISOFORM B"/>
    <property type="match status" value="1"/>
</dbReference>
<feature type="region of interest" description="Disordered" evidence="7">
    <location>
        <begin position="471"/>
        <end position="515"/>
    </location>
</feature>
<evidence type="ECO:0000256" key="6">
    <source>
        <dbReference type="RuleBase" id="RU000682"/>
    </source>
</evidence>
<dbReference type="GO" id="GO:0000981">
    <property type="term" value="F:DNA-binding transcription factor activity, RNA polymerase II-specific"/>
    <property type="evidence" value="ECO:0007669"/>
    <property type="project" value="TreeGrafter"/>
</dbReference>
<dbReference type="AlphaFoldDB" id="A0A9P3L8T4"/>
<proteinExistence type="predicted"/>
<evidence type="ECO:0000256" key="2">
    <source>
        <dbReference type="ARBA" id="ARBA00023125"/>
    </source>
</evidence>
<feature type="compositionally biased region" description="Low complexity" evidence="7">
    <location>
        <begin position="471"/>
        <end position="501"/>
    </location>
</feature>
<dbReference type="Pfam" id="PF00046">
    <property type="entry name" value="Homeodomain"/>
    <property type="match status" value="1"/>
</dbReference>
<dbReference type="SMART" id="SM00389">
    <property type="entry name" value="HOX"/>
    <property type="match status" value="1"/>
</dbReference>
<dbReference type="Gene3D" id="1.10.10.60">
    <property type="entry name" value="Homeodomain-like"/>
    <property type="match status" value="1"/>
</dbReference>
<reference evidence="9 10" key="1">
    <citation type="submission" date="2021-08" db="EMBL/GenBank/DDBJ databases">
        <title>Draft Genome Sequence of Phanerochaete sordida strain YK-624.</title>
        <authorList>
            <person name="Mori T."/>
            <person name="Dohra H."/>
            <person name="Suzuki T."/>
            <person name="Kawagishi H."/>
            <person name="Hirai H."/>
        </authorList>
    </citation>
    <scope>NUCLEOTIDE SEQUENCE [LARGE SCALE GENOMIC DNA]</scope>
    <source>
        <strain evidence="9 10">YK-624</strain>
    </source>
</reference>
<feature type="domain" description="Homeobox" evidence="8">
    <location>
        <begin position="160"/>
        <end position="220"/>
    </location>
</feature>
<gene>
    <name evidence="9" type="ORF">PsYK624_019030</name>
</gene>
<feature type="compositionally biased region" description="Polar residues" evidence="7">
    <location>
        <begin position="377"/>
        <end position="395"/>
    </location>
</feature>
<keyword evidence="3 5" id="KW-0371">Homeobox</keyword>
<dbReference type="PANTHER" id="PTHR24208">
    <property type="entry name" value="LIM/HOMEOBOX PROTEIN LHX"/>
    <property type="match status" value="1"/>
</dbReference>
<keyword evidence="4 5" id="KW-0539">Nucleus</keyword>
<evidence type="ECO:0000259" key="8">
    <source>
        <dbReference type="PROSITE" id="PS50071"/>
    </source>
</evidence>
<dbReference type="OrthoDB" id="6159439at2759"/>
<keyword evidence="10" id="KW-1185">Reference proteome</keyword>
<protein>
    <submittedName>
        <fullName evidence="9">A2 mating-type protein</fullName>
    </submittedName>
</protein>
<accession>A0A9P3L8T4</accession>
<dbReference type="Proteomes" id="UP000703269">
    <property type="component" value="Unassembled WGS sequence"/>
</dbReference>
<comment type="caution">
    <text evidence="9">The sequence shown here is derived from an EMBL/GenBank/DDBJ whole genome shotgun (WGS) entry which is preliminary data.</text>
</comment>
<evidence type="ECO:0000256" key="7">
    <source>
        <dbReference type="SAM" id="MobiDB-lite"/>
    </source>
</evidence>
<dbReference type="SUPFAM" id="SSF46689">
    <property type="entry name" value="Homeodomain-like"/>
    <property type="match status" value="1"/>
</dbReference>
<dbReference type="CDD" id="cd00086">
    <property type="entry name" value="homeodomain"/>
    <property type="match status" value="1"/>
</dbReference>
<feature type="DNA-binding region" description="Homeobox" evidence="5">
    <location>
        <begin position="162"/>
        <end position="221"/>
    </location>
</feature>
<comment type="subcellular location">
    <subcellularLocation>
        <location evidence="1 5 6">Nucleus</location>
    </subcellularLocation>
</comment>
<evidence type="ECO:0000256" key="1">
    <source>
        <dbReference type="ARBA" id="ARBA00004123"/>
    </source>
</evidence>
<dbReference type="GO" id="GO:0000977">
    <property type="term" value="F:RNA polymerase II transcription regulatory region sequence-specific DNA binding"/>
    <property type="evidence" value="ECO:0007669"/>
    <property type="project" value="TreeGrafter"/>
</dbReference>
<name>A0A9P3L8T4_9APHY</name>
<evidence type="ECO:0000313" key="9">
    <source>
        <dbReference type="EMBL" id="GJE85824.1"/>
    </source>
</evidence>
<dbReference type="InterPro" id="IPR009057">
    <property type="entry name" value="Homeodomain-like_sf"/>
</dbReference>
<dbReference type="GO" id="GO:0005634">
    <property type="term" value="C:nucleus"/>
    <property type="evidence" value="ECO:0007669"/>
    <property type="project" value="UniProtKB-SubCell"/>
</dbReference>
<evidence type="ECO:0000256" key="5">
    <source>
        <dbReference type="PROSITE-ProRule" id="PRU00108"/>
    </source>
</evidence>
<dbReference type="PROSITE" id="PS50071">
    <property type="entry name" value="HOMEOBOX_2"/>
    <property type="match status" value="1"/>
</dbReference>
<dbReference type="InterPro" id="IPR001356">
    <property type="entry name" value="HD"/>
</dbReference>
<evidence type="ECO:0000313" key="10">
    <source>
        <dbReference type="Proteomes" id="UP000703269"/>
    </source>
</evidence>
<sequence>MADQQLLQQISQGARHLMNLCSRAEGSTPRIQSFRSKSLIHEALSYSLPRPQPVTSYLVSLGYRSEVSERLSRIYLRCAFELKEVLEVGMRSTLKEWSQVGFGSDQDARTAICSLQAAYRHRFEAKMKQILSGLVDRLRLHACSSVVVDPTMSQTASSHPSSQTDKSSFKAIALPVLTEAFAENPYPTRNDKERLAQATGMEYKQIHVWFQNRRNRVKKDGHSLTKCINFNHMRGTFVSESAQIAKEELPCIPLEKFNEELDGPHLSLPDRARELAASSISATNAARHHELDPLRPAHAYPSPYPPICHYDPFPSPDASFNRGWSWPRHRSLPQQQEPTRLSAGAVDDLIAAFEKLAIIDKEPAHSQGFAGGESDQACLSPSPTTSLRVSRSALSDSPEESSGKPSLSMCHPRGALEGATSEADVVSHNSSRDTRSRRRSSTPAVLSSLSLRFPRDIAHPYCTSSRRRTVFSRSSSISSVSSTLSELSSSGESSAESLLLTPPSLPGDLPESPLK</sequence>
<feature type="region of interest" description="Disordered" evidence="7">
    <location>
        <begin position="367"/>
        <end position="445"/>
    </location>
</feature>
<organism evidence="9 10">
    <name type="scientific">Phanerochaete sordida</name>
    <dbReference type="NCBI Taxonomy" id="48140"/>
    <lineage>
        <taxon>Eukaryota</taxon>
        <taxon>Fungi</taxon>
        <taxon>Dikarya</taxon>
        <taxon>Basidiomycota</taxon>
        <taxon>Agaricomycotina</taxon>
        <taxon>Agaricomycetes</taxon>
        <taxon>Polyporales</taxon>
        <taxon>Phanerochaetaceae</taxon>
        <taxon>Phanerochaete</taxon>
    </lineage>
</organism>
<evidence type="ECO:0000256" key="4">
    <source>
        <dbReference type="ARBA" id="ARBA00023242"/>
    </source>
</evidence>